<organism evidence="3 4">
    <name type="scientific">Malacoplasma penetrans (strain HF-2)</name>
    <name type="common">Mycoplasma penetrans</name>
    <dbReference type="NCBI Taxonomy" id="272633"/>
    <lineage>
        <taxon>Bacteria</taxon>
        <taxon>Bacillati</taxon>
        <taxon>Mycoplasmatota</taxon>
        <taxon>Mycoplasmoidales</taxon>
        <taxon>Mycoplasmoidaceae</taxon>
        <taxon>Malacoplasma</taxon>
    </lineage>
</organism>
<feature type="signal peptide" evidence="2">
    <location>
        <begin position="1"/>
        <end position="30"/>
    </location>
</feature>
<dbReference type="EMBL" id="BA000026">
    <property type="protein sequence ID" value="BAC44632.1"/>
    <property type="molecule type" value="Genomic_DNA"/>
</dbReference>
<feature type="chain" id="PRO_5004308454" description="Lipoprotein" evidence="2">
    <location>
        <begin position="31"/>
        <end position="959"/>
    </location>
</feature>
<proteinExistence type="predicted"/>
<dbReference type="NCBIfam" id="NF045696">
    <property type="entry name" value="MG075_fam"/>
    <property type="match status" value="1"/>
</dbReference>
<dbReference type="Proteomes" id="UP000002522">
    <property type="component" value="Chromosome"/>
</dbReference>
<feature type="compositionally biased region" description="Low complexity" evidence="1">
    <location>
        <begin position="449"/>
        <end position="468"/>
    </location>
</feature>
<evidence type="ECO:0000256" key="1">
    <source>
        <dbReference type="SAM" id="MobiDB-lite"/>
    </source>
</evidence>
<dbReference type="HOGENOM" id="CLU_307928_0_0_14"/>
<keyword evidence="2" id="KW-0732">Signal</keyword>
<dbReference type="InParanoid" id="Q8EUT0"/>
<protein>
    <recommendedName>
        <fullName evidence="5">Lipoprotein</fullName>
    </recommendedName>
</protein>
<evidence type="ECO:0000256" key="2">
    <source>
        <dbReference type="SAM" id="SignalP"/>
    </source>
</evidence>
<sequence>MRCFFMINKKHLIKISYLFTLAVPIAISVAAATTTKDVVNNNSSTNTTYPNFNNNKKGSIPSSLASLNSNAITDFNYISSNEYGIQQNFDDFSQNYNLATHTGSESGVKNDINYFGYLIWNQNSRSFTISSIEVNNYQISDLENSKVVFDKTKVSFDLTVNILGIQDASINVLNKTYNLSANNTYQLKVSVKDQVLKSCVNNLTDEFLVGWQVDNATISFNNDSYVGTFTPTLHSFSFSFPYKVKGLTGKQNYLQLYSKHESEILNLSKNDLKNHLKTKFNSEYQNTMDYIENGIQILGILASNPTVKDLIYKSIPYATKILVAANFLPSYLSPLINDALGDSNKPFLEVIKEYKSVILQFLEEMVGSVASVAGTYIDLFKPNITSDSAEYKSIKSFFTTLALSEDIQNAIFKDIIGVDGSKPLSLVDFLYNNLDLVLKIVDPTYTPETNTNTKDTSDNSSDSSTSTTTSPIVTILKLLLSKNTTTNQYNKFFDVLSGPEKTEFYNAIIQLVGSTDSQISQILGLITQSNANFTTDNIVKFVSSLHAAIQEMFARNENYKNFYDKDAYKNLTFHTSFAKDPEIDKTKKTISFDYKIYYTLNKKIDFSPVIAAFKNLLTVDTISALIKQFTSTDLDSIVGSIPAVGDFAKARVIKALMQYIPDNIWIGANSNEAFYKQNKTTVSFSSSGSNIWFYPIRVGTNYKLGYQFEFNKNVKMDDPSFTQSITSNYNSKTNSVSLISVDISNSSWSLSTDIAIDFYFRDFWKNFLKNVVLRDYDFAEIFTSDQVNDQNIATIETYSPDLYTTGFALENTMSSIVTDDVLKEFEVDKNTTQVVSDYMSTGALYKWKDGNDSSSLYGAKPKLSDALKTSLTSKMYKLVNQESFNKMSDNTNLSVSATIDPIMNFNLPLKVYQADYGVDVDIKIRMTTVSFNVYSPIKFYDTTSKTLVNGFSRLISHIG</sequence>
<dbReference type="InterPro" id="IPR054689">
    <property type="entry name" value="MG075-like"/>
</dbReference>
<feature type="region of interest" description="Disordered" evidence="1">
    <location>
        <begin position="447"/>
        <end position="468"/>
    </location>
</feature>
<name>Q8EUT0_MALP2</name>
<dbReference type="AlphaFoldDB" id="Q8EUT0"/>
<dbReference type="STRING" id="272633.gene:10731962"/>
<keyword evidence="4" id="KW-1185">Reference proteome</keyword>
<evidence type="ECO:0000313" key="4">
    <source>
        <dbReference type="Proteomes" id="UP000002522"/>
    </source>
</evidence>
<accession>Q8EUT0</accession>
<gene>
    <name evidence="3" type="ordered locus">MYPE8400</name>
</gene>
<evidence type="ECO:0008006" key="5">
    <source>
        <dbReference type="Google" id="ProtNLM"/>
    </source>
</evidence>
<dbReference type="KEGG" id="mpe:MYPE8400"/>
<reference evidence="3 4" key="1">
    <citation type="journal article" date="2002" name="Nucleic Acids Res.">
        <title>The complete genomic sequence of Mycoplasma penetrans, an intracellular bacterial pathogen in humans.</title>
        <authorList>
            <person name="Sasaki Y."/>
            <person name="Ishikawa J."/>
            <person name="Yamashita A."/>
            <person name="Oshima K."/>
            <person name="Kenri T."/>
            <person name="Furuya K."/>
            <person name="Yoshino C."/>
            <person name="Horino A."/>
            <person name="Shiba T."/>
            <person name="Sasaki T."/>
            <person name="Hattori M."/>
        </authorList>
    </citation>
    <scope>NUCLEOTIDE SEQUENCE [LARGE SCALE GENOMIC DNA]</scope>
    <source>
        <strain evidence="3 4">HF-2</strain>
    </source>
</reference>
<evidence type="ECO:0000313" key="3">
    <source>
        <dbReference type="EMBL" id="BAC44632.1"/>
    </source>
</evidence>